<keyword evidence="1" id="KW-0694">RNA-binding</keyword>
<feature type="region of interest" description="Disordered" evidence="2">
    <location>
        <begin position="100"/>
        <end position="166"/>
    </location>
</feature>
<feature type="domain" description="Mei2-like C-terminal RNA recognition motif" evidence="3">
    <location>
        <begin position="679"/>
        <end position="775"/>
    </location>
</feature>
<organism evidence="4 5">
    <name type="scientific">Pholiota conissans</name>
    <dbReference type="NCBI Taxonomy" id="109636"/>
    <lineage>
        <taxon>Eukaryota</taxon>
        <taxon>Fungi</taxon>
        <taxon>Dikarya</taxon>
        <taxon>Basidiomycota</taxon>
        <taxon>Agaricomycotina</taxon>
        <taxon>Agaricomycetes</taxon>
        <taxon>Agaricomycetidae</taxon>
        <taxon>Agaricales</taxon>
        <taxon>Agaricineae</taxon>
        <taxon>Strophariaceae</taxon>
        <taxon>Pholiota</taxon>
    </lineage>
</organism>
<accession>A0A9P6CW73</accession>
<name>A0A9P6CW73_9AGAR</name>
<dbReference type="InterPro" id="IPR007201">
    <property type="entry name" value="Mei2-like_Rrm_C"/>
</dbReference>
<protein>
    <recommendedName>
        <fullName evidence="3">Mei2-like C-terminal RNA recognition motif domain-containing protein</fullName>
    </recommendedName>
</protein>
<dbReference type="PANTHER" id="PTHR23189">
    <property type="entry name" value="RNA RECOGNITION MOTIF-CONTAINING"/>
    <property type="match status" value="1"/>
</dbReference>
<dbReference type="Pfam" id="PF04059">
    <property type="entry name" value="RRM_2"/>
    <property type="match status" value="1"/>
</dbReference>
<dbReference type="Gene3D" id="3.30.70.330">
    <property type="match status" value="1"/>
</dbReference>
<dbReference type="InterPro" id="IPR035979">
    <property type="entry name" value="RBD_domain_sf"/>
</dbReference>
<reference evidence="4" key="1">
    <citation type="submission" date="2020-11" db="EMBL/GenBank/DDBJ databases">
        <authorList>
            <consortium name="DOE Joint Genome Institute"/>
            <person name="Ahrendt S."/>
            <person name="Riley R."/>
            <person name="Andreopoulos W."/>
            <person name="Labutti K."/>
            <person name="Pangilinan J."/>
            <person name="Ruiz-Duenas F.J."/>
            <person name="Barrasa J.M."/>
            <person name="Sanchez-Garcia M."/>
            <person name="Camarero S."/>
            <person name="Miyauchi S."/>
            <person name="Serrano A."/>
            <person name="Linde D."/>
            <person name="Babiker R."/>
            <person name="Drula E."/>
            <person name="Ayuso-Fernandez I."/>
            <person name="Pacheco R."/>
            <person name="Padilla G."/>
            <person name="Ferreira P."/>
            <person name="Barriuso J."/>
            <person name="Kellner H."/>
            <person name="Castanera R."/>
            <person name="Alfaro M."/>
            <person name="Ramirez L."/>
            <person name="Pisabarro A.G."/>
            <person name="Kuo A."/>
            <person name="Tritt A."/>
            <person name="Lipzen A."/>
            <person name="He G."/>
            <person name="Yan M."/>
            <person name="Ng V."/>
            <person name="Cullen D."/>
            <person name="Martin F."/>
            <person name="Rosso M.-N."/>
            <person name="Henrissat B."/>
            <person name="Hibbett D."/>
            <person name="Martinez A.T."/>
            <person name="Grigoriev I.V."/>
        </authorList>
    </citation>
    <scope>NUCLEOTIDE SEQUENCE</scope>
    <source>
        <strain evidence="4">CIRM-BRFM 674</strain>
    </source>
</reference>
<feature type="compositionally biased region" description="Polar residues" evidence="2">
    <location>
        <begin position="1"/>
        <end position="11"/>
    </location>
</feature>
<feature type="compositionally biased region" description="Acidic residues" evidence="2">
    <location>
        <begin position="150"/>
        <end position="164"/>
    </location>
</feature>
<evidence type="ECO:0000313" key="5">
    <source>
        <dbReference type="Proteomes" id="UP000807469"/>
    </source>
</evidence>
<proteinExistence type="predicted"/>
<evidence type="ECO:0000256" key="2">
    <source>
        <dbReference type="SAM" id="MobiDB-lite"/>
    </source>
</evidence>
<dbReference type="AlphaFoldDB" id="A0A9P6CW73"/>
<dbReference type="GO" id="GO:0003723">
    <property type="term" value="F:RNA binding"/>
    <property type="evidence" value="ECO:0007669"/>
    <property type="project" value="UniProtKB-KW"/>
</dbReference>
<feature type="region of interest" description="Disordered" evidence="2">
    <location>
        <begin position="1"/>
        <end position="85"/>
    </location>
</feature>
<dbReference type="CDD" id="cd12532">
    <property type="entry name" value="RRM3_MEI2_fungi"/>
    <property type="match status" value="1"/>
</dbReference>
<dbReference type="Proteomes" id="UP000807469">
    <property type="component" value="Unassembled WGS sequence"/>
</dbReference>
<keyword evidence="5" id="KW-1185">Reference proteome</keyword>
<dbReference type="SUPFAM" id="SSF54928">
    <property type="entry name" value="RNA-binding domain, RBD"/>
    <property type="match status" value="1"/>
</dbReference>
<dbReference type="EMBL" id="MU155177">
    <property type="protein sequence ID" value="KAF9481522.1"/>
    <property type="molecule type" value="Genomic_DNA"/>
</dbReference>
<comment type="caution">
    <text evidence="4">The sequence shown here is derived from an EMBL/GenBank/DDBJ whole genome shotgun (WGS) entry which is preliminary data.</text>
</comment>
<evidence type="ECO:0000256" key="1">
    <source>
        <dbReference type="ARBA" id="ARBA00022884"/>
    </source>
</evidence>
<dbReference type="InterPro" id="IPR012677">
    <property type="entry name" value="Nucleotide-bd_a/b_plait_sf"/>
</dbReference>
<feature type="compositionally biased region" description="Basic and acidic residues" evidence="2">
    <location>
        <begin position="844"/>
        <end position="854"/>
    </location>
</feature>
<feature type="region of interest" description="Disordered" evidence="2">
    <location>
        <begin position="844"/>
        <end position="863"/>
    </location>
</feature>
<evidence type="ECO:0000313" key="4">
    <source>
        <dbReference type="EMBL" id="KAF9481522.1"/>
    </source>
</evidence>
<sequence>MSNLRSASPSSDLHRPSSRARKLPQTQSELPRPPHPPRLQHSPSLPNLWSPQSPDQDKSLKEHCKHQSIHPSPQDKPPATMAEPQTRHVKYASISPALSKVSVMKTHTRRRTERDVPHALLTPPLTPSSSIRTTASFESSANVERLTNPESEENSNEETSDPDTESTRILLIENVSRDIDATFVEAEICNMLVRAAETNATHDEIPPAAVARDIVKGINTRLHVEGTFPIVFFDVRLAKIARDILNTKKFDGRLKECDDKTEGGNAGVSARLVTLKELFKLLGPSKFLDGIEGVLSLTVHREAAGDGHTAAESDVKSRVEGDENRMLDFSTVRKVLRTYGSIRILKSVQDQVDHLGVASTVYWLEFHDLRDAETTCNELNGQTVFGLQFRISAGNTTTIVGLEPQQTPQQTPQQPFMCTIANPEGSACEVPTVSLPAKPPGPSEGKSSPTYFYTTMPFDPNNFRAQGPHESMVPRVFPSNGHTFIAPATPVSIEQQQWDVEPNQTIYRSDCISPCYGQDGACQYCPSRSVPNNVIYNTVPFPPYTPPYAFSPQPLNPPIFYPSHFPPPPTMLNVIPTPAHGYEHLDPQVHSQGAPAGWSFDPAIAAVGPGMNTPQPPATLRKHSSARCSATPSMSPSSRDQPAAIIQASESAPVTYHTPSGNDNNQLNIEKIMNGEEVRTTVMIKNIPNKMSDADLTAYINKVCPRRIDFLYLRMDFKNGCNVGYAFVNFIEVQDLLCFARERLGAKWNMFSSEKVLQMSYANYQGKEALVEKFKNSAIMDERESWRPRIFYSSGSEQGLPQPFPPPTHIRRKERSSFNRDTLFPPAVNRVRQSHGLMHARSHQEFQDGVGEHRRGNRGAAYV</sequence>
<dbReference type="InterPro" id="IPR034862">
    <property type="entry name" value="Fungal_Mei2-like_RRM3"/>
</dbReference>
<gene>
    <name evidence="4" type="ORF">BDN70DRAFT_919730</name>
</gene>
<dbReference type="OrthoDB" id="417481at2759"/>
<evidence type="ECO:0000259" key="3">
    <source>
        <dbReference type="Pfam" id="PF04059"/>
    </source>
</evidence>
<feature type="compositionally biased region" description="Polar residues" evidence="2">
    <location>
        <begin position="127"/>
        <end position="142"/>
    </location>
</feature>